<dbReference type="EMBL" id="CATNWA010015384">
    <property type="protein sequence ID" value="CAI9582733.1"/>
    <property type="molecule type" value="Genomic_DNA"/>
</dbReference>
<evidence type="ECO:0000313" key="3">
    <source>
        <dbReference type="Proteomes" id="UP001162483"/>
    </source>
</evidence>
<dbReference type="Proteomes" id="UP001162483">
    <property type="component" value="Unassembled WGS sequence"/>
</dbReference>
<evidence type="ECO:0000256" key="1">
    <source>
        <dbReference type="SAM" id="MobiDB-lite"/>
    </source>
</evidence>
<feature type="compositionally biased region" description="Basic and acidic residues" evidence="1">
    <location>
        <begin position="56"/>
        <end position="66"/>
    </location>
</feature>
<feature type="compositionally biased region" description="Polar residues" evidence="1">
    <location>
        <begin position="67"/>
        <end position="78"/>
    </location>
</feature>
<sequence>MQNPSPSVWIVLIDPVLITCTLPRKEKKLSSDTHQIEHVQLGPSLCSIRIYLGDTGKGENQRREDQTSFFTQCGGLTS</sequence>
<keyword evidence="3" id="KW-1185">Reference proteome</keyword>
<feature type="region of interest" description="Disordered" evidence="1">
    <location>
        <begin position="56"/>
        <end position="78"/>
    </location>
</feature>
<proteinExistence type="predicted"/>
<accession>A0ABN9EDG6</accession>
<name>A0ABN9EDG6_9NEOB</name>
<organism evidence="2 3">
    <name type="scientific">Staurois parvus</name>
    <dbReference type="NCBI Taxonomy" id="386267"/>
    <lineage>
        <taxon>Eukaryota</taxon>
        <taxon>Metazoa</taxon>
        <taxon>Chordata</taxon>
        <taxon>Craniata</taxon>
        <taxon>Vertebrata</taxon>
        <taxon>Euteleostomi</taxon>
        <taxon>Amphibia</taxon>
        <taxon>Batrachia</taxon>
        <taxon>Anura</taxon>
        <taxon>Neobatrachia</taxon>
        <taxon>Ranoidea</taxon>
        <taxon>Ranidae</taxon>
        <taxon>Staurois</taxon>
    </lineage>
</organism>
<protein>
    <submittedName>
        <fullName evidence="2">Uncharacterized protein</fullName>
    </submittedName>
</protein>
<evidence type="ECO:0000313" key="2">
    <source>
        <dbReference type="EMBL" id="CAI9582733.1"/>
    </source>
</evidence>
<reference evidence="2" key="1">
    <citation type="submission" date="2023-05" db="EMBL/GenBank/DDBJ databases">
        <authorList>
            <person name="Stuckert A."/>
        </authorList>
    </citation>
    <scope>NUCLEOTIDE SEQUENCE</scope>
</reference>
<gene>
    <name evidence="2" type="ORF">SPARVUS_LOCUS9708278</name>
</gene>
<comment type="caution">
    <text evidence="2">The sequence shown here is derived from an EMBL/GenBank/DDBJ whole genome shotgun (WGS) entry which is preliminary data.</text>
</comment>